<gene>
    <name evidence="1" type="ordered locus">MULP_05054</name>
</gene>
<keyword evidence="2" id="KW-1185">Reference proteome</keyword>
<accession>L7VGJ8</accession>
<dbReference type="EMBL" id="CP003899">
    <property type="protein sequence ID" value="AGC64524.1"/>
    <property type="molecule type" value="Genomic_DNA"/>
</dbReference>
<name>L7VGJ8_MYCL1</name>
<reference evidence="1 2" key="1">
    <citation type="journal article" date="2013" name="J. Bacteriol.">
        <title>Complete Genome Sequence of the Frog Pathogen Mycobacterium ulcerans Ecovar Liflandii.</title>
        <authorList>
            <person name="Tobias N.J."/>
            <person name="Doig K.D."/>
            <person name="Medema M.H."/>
            <person name="Chen H."/>
            <person name="Haring V."/>
            <person name="Moore R."/>
            <person name="Seemann T."/>
            <person name="Stinear T.P."/>
        </authorList>
    </citation>
    <scope>NUCLEOTIDE SEQUENCE [LARGE SCALE GENOMIC DNA]</scope>
    <source>
        <strain evidence="1 2">128FXT</strain>
    </source>
</reference>
<dbReference type="AlphaFoldDB" id="L7VGJ8"/>
<organism evidence="1 2">
    <name type="scientific">Mycobacterium liflandii (strain 128FXT)</name>
    <dbReference type="NCBI Taxonomy" id="459424"/>
    <lineage>
        <taxon>Bacteria</taxon>
        <taxon>Bacillati</taxon>
        <taxon>Actinomycetota</taxon>
        <taxon>Actinomycetes</taxon>
        <taxon>Mycobacteriales</taxon>
        <taxon>Mycobacteriaceae</taxon>
        <taxon>Mycobacterium</taxon>
        <taxon>Mycobacterium ulcerans group</taxon>
    </lineage>
</organism>
<proteinExistence type="predicted"/>
<dbReference type="HOGENOM" id="CLU_2789475_0_0_11"/>
<evidence type="ECO:0000313" key="2">
    <source>
        <dbReference type="Proteomes" id="UP000011157"/>
    </source>
</evidence>
<dbReference type="KEGG" id="mli:MULP_05054"/>
<protein>
    <submittedName>
        <fullName evidence="1">Uncharacterized protein</fullName>
    </submittedName>
</protein>
<evidence type="ECO:0000313" key="1">
    <source>
        <dbReference type="EMBL" id="AGC64524.1"/>
    </source>
</evidence>
<sequence length="68" mass="6911">MELLQLGAEELVVLPQTAEQPTTATDTSSPPAGTIVVVAAAAAALATPIEDPIRAKFPTRRPPPAGPP</sequence>
<dbReference type="Proteomes" id="UP000011157">
    <property type="component" value="Chromosome"/>
</dbReference>
<dbReference type="PATRIC" id="fig|459424.11.peg.5206"/>